<dbReference type="PROSITE" id="PS50977">
    <property type="entry name" value="HTH_TETR_2"/>
    <property type="match status" value="1"/>
</dbReference>
<dbReference type="PANTHER" id="PTHR43479">
    <property type="entry name" value="ACREF/ENVCD OPERON REPRESSOR-RELATED"/>
    <property type="match status" value="1"/>
</dbReference>
<dbReference type="InterPro" id="IPR050624">
    <property type="entry name" value="HTH-type_Tx_Regulator"/>
</dbReference>
<protein>
    <recommendedName>
        <fullName evidence="3">HTH tetR-type domain-containing protein</fullName>
    </recommendedName>
</protein>
<dbReference type="PANTHER" id="PTHR43479:SF11">
    <property type="entry name" value="ACREF_ENVCD OPERON REPRESSOR-RELATED"/>
    <property type="match status" value="1"/>
</dbReference>
<dbReference type="SUPFAM" id="SSF46689">
    <property type="entry name" value="Homeodomain-like"/>
    <property type="match status" value="1"/>
</dbReference>
<dbReference type="AlphaFoldDB" id="A0A0R2HDB2"/>
<dbReference type="Gene3D" id="1.10.357.10">
    <property type="entry name" value="Tetracycline Repressor, domain 2"/>
    <property type="match status" value="1"/>
</dbReference>
<dbReference type="GO" id="GO:0003677">
    <property type="term" value="F:DNA binding"/>
    <property type="evidence" value="ECO:0007669"/>
    <property type="project" value="UniProtKB-UniRule"/>
</dbReference>
<name>A0A0R2HDB2_9FIRM</name>
<dbReference type="InterPro" id="IPR001647">
    <property type="entry name" value="HTH_TetR"/>
</dbReference>
<dbReference type="InterPro" id="IPR009057">
    <property type="entry name" value="Homeodomain-like_sf"/>
</dbReference>
<comment type="caution">
    <text evidence="4">The sequence shown here is derived from an EMBL/GenBank/DDBJ whole genome shotgun (WGS) entry which is preliminary data.</text>
</comment>
<proteinExistence type="predicted"/>
<accession>A0A0R2HDB2</accession>
<dbReference type="RefSeq" id="WP_031589722.1">
    <property type="nucleotide sequence ID" value="NZ_JNKN01000039.1"/>
</dbReference>
<dbReference type="Pfam" id="PF00440">
    <property type="entry name" value="TetR_N"/>
    <property type="match status" value="1"/>
</dbReference>
<dbReference type="PATRIC" id="fig|1410657.5.peg.1420"/>
<reference evidence="4 5" key="1">
    <citation type="journal article" date="2015" name="Genome Announc.">
        <title>Expanding the biotechnology potential of lactobacilli through comparative genomics of 213 strains and associated genera.</title>
        <authorList>
            <person name="Sun Z."/>
            <person name="Harris H.M."/>
            <person name="McCann A."/>
            <person name="Guo C."/>
            <person name="Argimon S."/>
            <person name="Zhang W."/>
            <person name="Yang X."/>
            <person name="Jeffery I.B."/>
            <person name="Cooney J.C."/>
            <person name="Kagawa T.F."/>
            <person name="Liu W."/>
            <person name="Song Y."/>
            <person name="Salvetti E."/>
            <person name="Wrobel A."/>
            <person name="Rasinkangas P."/>
            <person name="Parkhill J."/>
            <person name="Rea M.C."/>
            <person name="O'Sullivan O."/>
            <person name="Ritari J."/>
            <person name="Douillard F.P."/>
            <person name="Paul Ross R."/>
            <person name="Yang R."/>
            <person name="Briner A.E."/>
            <person name="Felis G.E."/>
            <person name="de Vos W.M."/>
            <person name="Barrangou R."/>
            <person name="Klaenhammer T.R."/>
            <person name="Caufield P.W."/>
            <person name="Cui Y."/>
            <person name="Zhang H."/>
            <person name="O'Toole P.W."/>
        </authorList>
    </citation>
    <scope>NUCLEOTIDE SEQUENCE [LARGE SCALE GENOMIC DNA]</scope>
    <source>
        <strain evidence="4 5">DSM 20405</strain>
    </source>
</reference>
<dbReference type="EMBL" id="JQBL01000038">
    <property type="protein sequence ID" value="KRN47626.1"/>
    <property type="molecule type" value="Genomic_DNA"/>
</dbReference>
<evidence type="ECO:0000256" key="1">
    <source>
        <dbReference type="ARBA" id="ARBA00023125"/>
    </source>
</evidence>
<feature type="DNA-binding region" description="H-T-H motif" evidence="2">
    <location>
        <begin position="39"/>
        <end position="58"/>
    </location>
</feature>
<dbReference type="PROSITE" id="PS01081">
    <property type="entry name" value="HTH_TETR_1"/>
    <property type="match status" value="1"/>
</dbReference>
<dbReference type="PRINTS" id="PR00455">
    <property type="entry name" value="HTHTETR"/>
</dbReference>
<evidence type="ECO:0000256" key="2">
    <source>
        <dbReference type="PROSITE-ProRule" id="PRU00335"/>
    </source>
</evidence>
<organism evidence="4 5">
    <name type="scientific">Kandleria vitulina DSM 20405</name>
    <dbReference type="NCBI Taxonomy" id="1410657"/>
    <lineage>
        <taxon>Bacteria</taxon>
        <taxon>Bacillati</taxon>
        <taxon>Bacillota</taxon>
        <taxon>Erysipelotrichia</taxon>
        <taxon>Erysipelotrichales</taxon>
        <taxon>Coprobacillaceae</taxon>
        <taxon>Kandleria</taxon>
    </lineage>
</organism>
<sequence length="203" mass="23616">METLKEIKSKIEINKAEKKTRLLNNAYELFGTKGFSDTSISDIVKKAGVAKGTFYLYFKNKEDIRNQLVTDQSQKLFTNAINAMNNENLETFDERLIYIIDHVIEQLKQDDSILTFINRDLSLGFYSKEIEKIFNDNAMGLYQMFIDGIKREHIQVNNADMTFFMIVELISVTCYRCMVQKIPCDIDTYKPYLYAGVKALIHQ</sequence>
<evidence type="ECO:0000313" key="4">
    <source>
        <dbReference type="EMBL" id="KRN47626.1"/>
    </source>
</evidence>
<feature type="domain" description="HTH tetR-type" evidence="3">
    <location>
        <begin position="16"/>
        <end position="76"/>
    </location>
</feature>
<evidence type="ECO:0000259" key="3">
    <source>
        <dbReference type="PROSITE" id="PS50977"/>
    </source>
</evidence>
<dbReference type="Proteomes" id="UP000051841">
    <property type="component" value="Unassembled WGS sequence"/>
</dbReference>
<keyword evidence="1 2" id="KW-0238">DNA-binding</keyword>
<keyword evidence="5" id="KW-1185">Reference proteome</keyword>
<dbReference type="InterPro" id="IPR023772">
    <property type="entry name" value="DNA-bd_HTH_TetR-type_CS"/>
</dbReference>
<evidence type="ECO:0000313" key="5">
    <source>
        <dbReference type="Proteomes" id="UP000051841"/>
    </source>
</evidence>
<gene>
    <name evidence="4" type="ORF">IV49_GL001371</name>
</gene>